<dbReference type="STRING" id="494026.PGLA_22305"/>
<gene>
    <name evidence="1" type="ORF">PGLA_22305</name>
</gene>
<keyword evidence="2" id="KW-1185">Reference proteome</keyword>
<organism evidence="1 2">
    <name type="scientific">Paenibacillus glacialis</name>
    <dbReference type="NCBI Taxonomy" id="494026"/>
    <lineage>
        <taxon>Bacteria</taxon>
        <taxon>Bacillati</taxon>
        <taxon>Bacillota</taxon>
        <taxon>Bacilli</taxon>
        <taxon>Bacillales</taxon>
        <taxon>Paenibacillaceae</taxon>
        <taxon>Paenibacillus</taxon>
    </lineage>
</organism>
<accession>A0A168EE97</accession>
<comment type="caution">
    <text evidence="1">The sequence shown here is derived from an EMBL/GenBank/DDBJ whole genome shotgun (WGS) entry which is preliminary data.</text>
</comment>
<dbReference type="EMBL" id="LVJH01000063">
    <property type="protein sequence ID" value="OAB35128.1"/>
    <property type="molecule type" value="Genomic_DNA"/>
</dbReference>
<dbReference type="SUPFAM" id="SSF55920">
    <property type="entry name" value="Creatinase/aminopeptidase"/>
    <property type="match status" value="1"/>
</dbReference>
<dbReference type="AlphaFoldDB" id="A0A168EE97"/>
<dbReference type="Proteomes" id="UP000076967">
    <property type="component" value="Unassembled WGS sequence"/>
</dbReference>
<evidence type="ECO:0000313" key="1">
    <source>
        <dbReference type="EMBL" id="OAB35128.1"/>
    </source>
</evidence>
<dbReference type="RefSeq" id="WP_068537287.1">
    <property type="nucleotide sequence ID" value="NZ_LVJH01000063.1"/>
</dbReference>
<protein>
    <submittedName>
        <fullName evidence="1">Uncharacterized protein</fullName>
    </submittedName>
</protein>
<proteinExistence type="predicted"/>
<dbReference type="OrthoDB" id="2643872at2"/>
<name>A0A168EE97_9BACL</name>
<dbReference type="InterPro" id="IPR036005">
    <property type="entry name" value="Creatinase/aminopeptidase-like"/>
</dbReference>
<reference evidence="1 2" key="1">
    <citation type="submission" date="2016-03" db="EMBL/GenBank/DDBJ databases">
        <title>Draft genome sequence of Paenibacillus glacialis DSM 22343.</title>
        <authorList>
            <person name="Shin S.-K."/>
            <person name="Yi H."/>
        </authorList>
    </citation>
    <scope>NUCLEOTIDE SEQUENCE [LARGE SCALE GENOMIC DNA]</scope>
    <source>
        <strain evidence="1 2">DSM 22343</strain>
    </source>
</reference>
<evidence type="ECO:0000313" key="2">
    <source>
        <dbReference type="Proteomes" id="UP000076967"/>
    </source>
</evidence>
<sequence length="86" mass="9433">MIIVKSKTERGLMSEAGQVMATSQLAEPYIRNQALVPSAKDYNGFLTSICTSVLVPGSSGNRKLNEDHIVMLDTRADDSGFTKLKW</sequence>